<keyword evidence="3" id="KW-1185">Reference proteome</keyword>
<reference evidence="2" key="1">
    <citation type="submission" date="2023-04" db="EMBL/GenBank/DDBJ databases">
        <title>Phytophthora lilii NBRC 32176.</title>
        <authorList>
            <person name="Ichikawa N."/>
            <person name="Sato H."/>
            <person name="Tonouchi N."/>
        </authorList>
    </citation>
    <scope>NUCLEOTIDE SEQUENCE</scope>
    <source>
        <strain evidence="2">NBRC 32176</strain>
    </source>
</reference>
<evidence type="ECO:0000313" key="3">
    <source>
        <dbReference type="Proteomes" id="UP001165083"/>
    </source>
</evidence>
<dbReference type="GO" id="GO:0003723">
    <property type="term" value="F:RNA binding"/>
    <property type="evidence" value="ECO:0007669"/>
    <property type="project" value="UniProtKB-KW"/>
</dbReference>
<dbReference type="PROSITE" id="PS50889">
    <property type="entry name" value="S4"/>
    <property type="match status" value="1"/>
</dbReference>
<organism evidence="2 3">
    <name type="scientific">Phytophthora lilii</name>
    <dbReference type="NCBI Taxonomy" id="2077276"/>
    <lineage>
        <taxon>Eukaryota</taxon>
        <taxon>Sar</taxon>
        <taxon>Stramenopiles</taxon>
        <taxon>Oomycota</taxon>
        <taxon>Peronosporomycetes</taxon>
        <taxon>Peronosporales</taxon>
        <taxon>Peronosporaceae</taxon>
        <taxon>Phytophthora</taxon>
    </lineage>
</organism>
<dbReference type="Proteomes" id="UP001165083">
    <property type="component" value="Unassembled WGS sequence"/>
</dbReference>
<accession>A0A9W6WSY2</accession>
<name>A0A9W6WSY2_9STRA</name>
<comment type="caution">
    <text evidence="2">The sequence shown here is derived from an EMBL/GenBank/DDBJ whole genome shotgun (WGS) entry which is preliminary data.</text>
</comment>
<protein>
    <submittedName>
        <fullName evidence="2">Unnamed protein product</fullName>
    </submittedName>
</protein>
<evidence type="ECO:0000256" key="1">
    <source>
        <dbReference type="PROSITE-ProRule" id="PRU00182"/>
    </source>
</evidence>
<gene>
    <name evidence="2" type="ORF">Plil01_000504600</name>
</gene>
<sequence>MVEPYVYEFRTYAKARWFGRELLEIFTKEFGANSPEYYVSGASFFLLVLGGLRSRGSNMQKFAIASGRISVNHKIVPEDTIIKNGDLIIHTVRLCFYRRDTVARYYAD</sequence>
<dbReference type="OrthoDB" id="424794at2759"/>
<dbReference type="EMBL" id="BSXW01000212">
    <property type="protein sequence ID" value="GMF14976.1"/>
    <property type="molecule type" value="Genomic_DNA"/>
</dbReference>
<dbReference type="AlphaFoldDB" id="A0A9W6WSY2"/>
<evidence type="ECO:0000313" key="2">
    <source>
        <dbReference type="EMBL" id="GMF14976.1"/>
    </source>
</evidence>
<proteinExistence type="predicted"/>
<keyword evidence="1" id="KW-0694">RNA-binding</keyword>